<dbReference type="AlphaFoldDB" id="A0A450W286"/>
<name>A0A450W286_9GAMM</name>
<protein>
    <submittedName>
        <fullName evidence="1">Uncharacterized protein</fullName>
    </submittedName>
</protein>
<gene>
    <name evidence="1" type="ORF">BECKLPF1236B_GA0070989_101826</name>
</gene>
<sequence length="80" mass="9500">MMISGWIWLRAPIISREEKMETMQTIITTSETKERLTIDPVDFTGQNPEKRTTREGEYVPIALPYKIHREYAREELLKTM</sequence>
<reference evidence="1" key="1">
    <citation type="submission" date="2019-02" db="EMBL/GenBank/DDBJ databases">
        <authorList>
            <person name="Gruber-Vodicka R. H."/>
            <person name="Seah K. B. B."/>
        </authorList>
    </citation>
    <scope>NUCLEOTIDE SEQUENCE</scope>
    <source>
        <strain evidence="1">BECK_S313</strain>
    </source>
</reference>
<organism evidence="1">
    <name type="scientific">Candidatus Kentrum sp. LPFa</name>
    <dbReference type="NCBI Taxonomy" id="2126335"/>
    <lineage>
        <taxon>Bacteria</taxon>
        <taxon>Pseudomonadati</taxon>
        <taxon>Pseudomonadota</taxon>
        <taxon>Gammaproteobacteria</taxon>
        <taxon>Candidatus Kentrum</taxon>
    </lineage>
</organism>
<dbReference type="EMBL" id="CAADFK010000018">
    <property type="protein sequence ID" value="VFK11006.1"/>
    <property type="molecule type" value="Genomic_DNA"/>
</dbReference>
<accession>A0A450W286</accession>
<proteinExistence type="predicted"/>
<evidence type="ECO:0000313" key="1">
    <source>
        <dbReference type="EMBL" id="VFK11006.1"/>
    </source>
</evidence>